<dbReference type="Proteomes" id="UP000616724">
    <property type="component" value="Unassembled WGS sequence"/>
</dbReference>
<dbReference type="EMBL" id="BOOH01000052">
    <property type="protein sequence ID" value="GIH79822.1"/>
    <property type="molecule type" value="Genomic_DNA"/>
</dbReference>
<name>A0A8J3RQB2_9ACTN</name>
<protein>
    <submittedName>
        <fullName evidence="1">Uncharacterized protein</fullName>
    </submittedName>
</protein>
<keyword evidence="2" id="KW-1185">Reference proteome</keyword>
<proteinExistence type="predicted"/>
<dbReference type="AlphaFoldDB" id="A0A8J3RQB2"/>
<comment type="caution">
    <text evidence="1">The sequence shown here is derived from an EMBL/GenBank/DDBJ whole genome shotgun (WGS) entry which is preliminary data.</text>
</comment>
<organism evidence="1 2">
    <name type="scientific">Planobispora longispora</name>
    <dbReference type="NCBI Taxonomy" id="28887"/>
    <lineage>
        <taxon>Bacteria</taxon>
        <taxon>Bacillati</taxon>
        <taxon>Actinomycetota</taxon>
        <taxon>Actinomycetes</taxon>
        <taxon>Streptosporangiales</taxon>
        <taxon>Streptosporangiaceae</taxon>
        <taxon>Planobispora</taxon>
    </lineage>
</organism>
<dbReference type="RefSeq" id="WP_203894275.1">
    <property type="nucleotide sequence ID" value="NZ_BOOH01000052.1"/>
</dbReference>
<sequence length="148" mass="16203">MAIVVLGMVLVVSGCMSSPSTSSTLQVLPAALDSIRGIGELRAETSREDEDDGITQVENLLVISVGAIDEREALDKAASLLVARGWMIVAENRPVIVSMESVKWEHTHLALRPFSPDYLEEYPEILRKLEIPIEGESLVYIEVLATAR</sequence>
<evidence type="ECO:0000313" key="1">
    <source>
        <dbReference type="EMBL" id="GIH79822.1"/>
    </source>
</evidence>
<accession>A0A8J3RQB2</accession>
<gene>
    <name evidence="1" type="ORF">Plo01_62510</name>
</gene>
<reference evidence="1 2" key="1">
    <citation type="submission" date="2021-01" db="EMBL/GenBank/DDBJ databases">
        <title>Whole genome shotgun sequence of Planobispora longispora NBRC 13918.</title>
        <authorList>
            <person name="Komaki H."/>
            <person name="Tamura T."/>
        </authorList>
    </citation>
    <scope>NUCLEOTIDE SEQUENCE [LARGE SCALE GENOMIC DNA]</scope>
    <source>
        <strain evidence="1 2">NBRC 13918</strain>
    </source>
</reference>
<evidence type="ECO:0000313" key="2">
    <source>
        <dbReference type="Proteomes" id="UP000616724"/>
    </source>
</evidence>